<gene>
    <name evidence="11" type="primary">zurA</name>
    <name evidence="11" type="ORF">MNV_20039</name>
</gene>
<dbReference type="InterPro" id="IPR027417">
    <property type="entry name" value="P-loop_NTPase"/>
</dbReference>
<dbReference type="SMART" id="SM00382">
    <property type="entry name" value="AAA"/>
    <property type="match status" value="1"/>
</dbReference>
<evidence type="ECO:0000256" key="7">
    <source>
        <dbReference type="ARBA" id="ARBA00066387"/>
    </source>
</evidence>
<dbReference type="GO" id="GO:0005524">
    <property type="term" value="F:ATP binding"/>
    <property type="evidence" value="ECO:0007669"/>
    <property type="project" value="UniProtKB-KW"/>
</dbReference>
<evidence type="ECO:0000256" key="6">
    <source>
        <dbReference type="ARBA" id="ARBA00058960"/>
    </source>
</evidence>
<evidence type="ECO:0000256" key="2">
    <source>
        <dbReference type="ARBA" id="ARBA00022448"/>
    </source>
</evidence>
<dbReference type="RefSeq" id="WP_096205089.1">
    <property type="nucleotide sequence ID" value="NZ_FZMP01000112.1"/>
</dbReference>
<keyword evidence="12" id="KW-1185">Reference proteome</keyword>
<dbReference type="InterPro" id="IPR017871">
    <property type="entry name" value="ABC_transporter-like_CS"/>
</dbReference>
<dbReference type="PROSITE" id="PS00211">
    <property type="entry name" value="ABC_TRANSPORTER_1"/>
    <property type="match status" value="1"/>
</dbReference>
<evidence type="ECO:0000259" key="10">
    <source>
        <dbReference type="PROSITE" id="PS50893"/>
    </source>
</evidence>
<name>A0A284VN80_9EURY</name>
<comment type="catalytic activity">
    <reaction evidence="5">
        <text>an R-cob(III)alamin(out) + ATP + H2O = an R-cob(III)alamin(in) + ADP + phosphate + H(+)</text>
        <dbReference type="Rhea" id="RHEA:17873"/>
        <dbReference type="ChEBI" id="CHEBI:15377"/>
        <dbReference type="ChEBI" id="CHEBI:15378"/>
        <dbReference type="ChEBI" id="CHEBI:30616"/>
        <dbReference type="ChEBI" id="CHEBI:43474"/>
        <dbReference type="ChEBI" id="CHEBI:140785"/>
        <dbReference type="ChEBI" id="CHEBI:456216"/>
        <dbReference type="EC" id="7.6.2.8"/>
    </reaction>
</comment>
<dbReference type="SUPFAM" id="SSF52540">
    <property type="entry name" value="P-loop containing nucleoside triphosphate hydrolases"/>
    <property type="match status" value="1"/>
</dbReference>
<dbReference type="AlphaFoldDB" id="A0A284VN80"/>
<organism evidence="11 12">
    <name type="scientific">Candidatus Methanoperedens nitratireducens</name>
    <dbReference type="NCBI Taxonomy" id="1392998"/>
    <lineage>
        <taxon>Archaea</taxon>
        <taxon>Methanobacteriati</taxon>
        <taxon>Methanobacteriota</taxon>
        <taxon>Stenosarchaea group</taxon>
        <taxon>Methanomicrobia</taxon>
        <taxon>Methanosarcinales</taxon>
        <taxon>ANME-2 cluster</taxon>
        <taxon>Candidatus Methanoperedentaceae</taxon>
        <taxon>Candidatus Methanoperedens</taxon>
    </lineage>
</organism>
<dbReference type="Pfam" id="PF00005">
    <property type="entry name" value="ABC_tran"/>
    <property type="match status" value="1"/>
</dbReference>
<dbReference type="PANTHER" id="PTHR42734:SF17">
    <property type="entry name" value="METAL TRANSPORT SYSTEM ATP-BINDING PROTEIN TM_0124-RELATED"/>
    <property type="match status" value="1"/>
</dbReference>
<dbReference type="OrthoDB" id="10909at2157"/>
<protein>
    <recommendedName>
        <fullName evidence="8">Cobalamin import ATP-binding protein BtuD</fullName>
        <ecNumber evidence="7">7.6.2.8</ecNumber>
    </recommendedName>
    <alternativeName>
        <fullName evidence="9">Vitamin B12-transporting ATPase</fullName>
    </alternativeName>
</protein>
<evidence type="ECO:0000256" key="1">
    <source>
        <dbReference type="ARBA" id="ARBA00005417"/>
    </source>
</evidence>
<evidence type="ECO:0000256" key="9">
    <source>
        <dbReference type="ARBA" id="ARBA00077139"/>
    </source>
</evidence>
<comment type="similarity">
    <text evidence="1">Belongs to the ABC transporter superfamily.</text>
</comment>
<dbReference type="PROSITE" id="PS50893">
    <property type="entry name" value="ABC_TRANSPORTER_2"/>
    <property type="match status" value="1"/>
</dbReference>
<dbReference type="EMBL" id="FZMP01000112">
    <property type="protein sequence ID" value="SNQ60663.1"/>
    <property type="molecule type" value="Genomic_DNA"/>
</dbReference>
<dbReference type="InterPro" id="IPR003593">
    <property type="entry name" value="AAA+_ATPase"/>
</dbReference>
<dbReference type="FunFam" id="3.40.50.300:FF:000134">
    <property type="entry name" value="Iron-enterobactin ABC transporter ATP-binding protein"/>
    <property type="match status" value="1"/>
</dbReference>
<evidence type="ECO:0000313" key="11">
    <source>
        <dbReference type="EMBL" id="SNQ60663.1"/>
    </source>
</evidence>
<accession>A0A284VN80</accession>
<dbReference type="EC" id="7.6.2.8" evidence="7"/>
<evidence type="ECO:0000256" key="8">
    <source>
        <dbReference type="ARBA" id="ARBA00073649"/>
    </source>
</evidence>
<comment type="function">
    <text evidence="6">Required for corrinoid utilization. Probably part of the ABC transporter complex BtuCDF involved in cobalamin (vitamin B12) import. Probably responsible for energy coupling to the transport system.</text>
</comment>
<evidence type="ECO:0000256" key="3">
    <source>
        <dbReference type="ARBA" id="ARBA00022741"/>
    </source>
</evidence>
<dbReference type="GO" id="GO:0015420">
    <property type="term" value="F:ABC-type vitamin B12 transporter activity"/>
    <property type="evidence" value="ECO:0007669"/>
    <property type="project" value="UniProtKB-EC"/>
</dbReference>
<keyword evidence="4 11" id="KW-0067">ATP-binding</keyword>
<evidence type="ECO:0000256" key="4">
    <source>
        <dbReference type="ARBA" id="ARBA00022840"/>
    </source>
</evidence>
<dbReference type="STRING" id="1392998.ANME2D_00222"/>
<feature type="domain" description="ABC transporter" evidence="10">
    <location>
        <begin position="6"/>
        <end position="242"/>
    </location>
</feature>
<dbReference type="GO" id="GO:0016887">
    <property type="term" value="F:ATP hydrolysis activity"/>
    <property type="evidence" value="ECO:0007669"/>
    <property type="project" value="InterPro"/>
</dbReference>
<dbReference type="Proteomes" id="UP000218615">
    <property type="component" value="Unassembled WGS sequence"/>
</dbReference>
<dbReference type="PANTHER" id="PTHR42734">
    <property type="entry name" value="METAL TRANSPORT SYSTEM ATP-BINDING PROTEIN TM_0124-RELATED"/>
    <property type="match status" value="1"/>
</dbReference>
<keyword evidence="2" id="KW-0813">Transport</keyword>
<sequence length="249" mass="28213">MDEIIIEMTDINLERGDTRVLENINLVIERGEFLGVIGPNGAGKTTLLKIMLGLIKPTSGTIRLFGEDIHDFRDWYRIGYIPQHALNFDENFPISVHEVVSMGRFVKKGMFKKLGKEDMKTIDEALEIVGMTEYKNRRIGELSGGQQQRVFIARALSSQPDLLILDEPTVGVDIIMQKEFYDFLERLNKEKKITLVLATHDISNITARVGKIACINRKLFPGCHPEELFAGALVEGMRFVHHLHGDQHA</sequence>
<evidence type="ECO:0000313" key="12">
    <source>
        <dbReference type="Proteomes" id="UP000218615"/>
    </source>
</evidence>
<dbReference type="CDD" id="cd03235">
    <property type="entry name" value="ABC_Metallic_Cations"/>
    <property type="match status" value="1"/>
</dbReference>
<dbReference type="Gene3D" id="3.40.50.300">
    <property type="entry name" value="P-loop containing nucleotide triphosphate hydrolases"/>
    <property type="match status" value="1"/>
</dbReference>
<evidence type="ECO:0000256" key="5">
    <source>
        <dbReference type="ARBA" id="ARBA00050590"/>
    </source>
</evidence>
<keyword evidence="3" id="KW-0547">Nucleotide-binding</keyword>
<proteinExistence type="inferred from homology"/>
<dbReference type="InterPro" id="IPR050153">
    <property type="entry name" value="Metal_Ion_Import_ABC"/>
</dbReference>
<reference evidence="12" key="1">
    <citation type="submission" date="2017-06" db="EMBL/GenBank/DDBJ databases">
        <authorList>
            <person name="Cremers G."/>
        </authorList>
    </citation>
    <scope>NUCLEOTIDE SEQUENCE [LARGE SCALE GENOMIC DNA]</scope>
</reference>
<dbReference type="InterPro" id="IPR003439">
    <property type="entry name" value="ABC_transporter-like_ATP-bd"/>
</dbReference>